<reference evidence="1" key="1">
    <citation type="submission" date="2018-05" db="EMBL/GenBank/DDBJ databases">
        <authorList>
            <person name="Lanie J.A."/>
            <person name="Ng W.-L."/>
            <person name="Kazmierczak K.M."/>
            <person name="Andrzejewski T.M."/>
            <person name="Davidsen T.M."/>
            <person name="Wayne K.J."/>
            <person name="Tettelin H."/>
            <person name="Glass J.I."/>
            <person name="Rusch D."/>
            <person name="Podicherti R."/>
            <person name="Tsui H.-C.T."/>
            <person name="Winkler M.E."/>
        </authorList>
    </citation>
    <scope>NUCLEOTIDE SEQUENCE</scope>
</reference>
<name>A0A383EYZ5_9ZZZZ</name>
<feature type="non-terminal residue" evidence="1">
    <location>
        <position position="113"/>
    </location>
</feature>
<evidence type="ECO:0000313" key="1">
    <source>
        <dbReference type="EMBL" id="SVE61338.1"/>
    </source>
</evidence>
<organism evidence="1">
    <name type="scientific">marine metagenome</name>
    <dbReference type="NCBI Taxonomy" id="408172"/>
    <lineage>
        <taxon>unclassified sequences</taxon>
        <taxon>metagenomes</taxon>
        <taxon>ecological metagenomes</taxon>
    </lineage>
</organism>
<dbReference type="AlphaFoldDB" id="A0A383EYZ5"/>
<proteinExistence type="predicted"/>
<evidence type="ECO:0008006" key="2">
    <source>
        <dbReference type="Google" id="ProtNLM"/>
    </source>
</evidence>
<protein>
    <recommendedName>
        <fullName evidence="2">DUF4920 domain-containing protein</fullName>
    </recommendedName>
</protein>
<dbReference type="EMBL" id="UINC01229572">
    <property type="protein sequence ID" value="SVE61338.1"/>
    <property type="molecule type" value="Genomic_DNA"/>
</dbReference>
<sequence>MRHPFINSIFVFLAFAVLGVPTVVNAQSVITRGEAIGASPVVDLAQALRSVHRYADQTVVLEGAVKRVCQMKGCWMELMPKGADRGIRVTFKDYAFFVPTDSTGYAARLGGMF</sequence>
<gene>
    <name evidence="1" type="ORF">METZ01_LOCUS514192</name>
</gene>
<dbReference type="Pfam" id="PF16267">
    <property type="entry name" value="DUF4920"/>
    <property type="match status" value="1"/>
</dbReference>
<dbReference type="InterPro" id="IPR032577">
    <property type="entry name" value="DUF4920"/>
</dbReference>
<accession>A0A383EYZ5</accession>